<keyword evidence="2" id="KW-1133">Transmembrane helix</keyword>
<dbReference type="PANTHER" id="PTHR36698">
    <property type="entry name" value="BLL5892 PROTEIN"/>
    <property type="match status" value="1"/>
</dbReference>
<dbReference type="Pfam" id="PF02470">
    <property type="entry name" value="MlaD"/>
    <property type="match status" value="1"/>
</dbReference>
<feature type="compositionally biased region" description="Low complexity" evidence="1">
    <location>
        <begin position="12"/>
        <end position="26"/>
    </location>
</feature>
<evidence type="ECO:0000313" key="5">
    <source>
        <dbReference type="Proteomes" id="UP000249046"/>
    </source>
</evidence>
<feature type="domain" description="Mce/MlaD" evidence="3">
    <location>
        <begin position="83"/>
        <end position="154"/>
    </location>
</feature>
<comment type="caution">
    <text evidence="4">The sequence shown here is derived from an EMBL/GenBank/DDBJ whole genome shotgun (WGS) entry which is preliminary data.</text>
</comment>
<keyword evidence="2" id="KW-0472">Membrane</keyword>
<evidence type="ECO:0000256" key="2">
    <source>
        <dbReference type="SAM" id="Phobius"/>
    </source>
</evidence>
<organism evidence="4 5">
    <name type="scientific">Rhodanobacter denitrificans</name>
    <dbReference type="NCBI Taxonomy" id="666685"/>
    <lineage>
        <taxon>Bacteria</taxon>
        <taxon>Pseudomonadati</taxon>
        <taxon>Pseudomonadota</taxon>
        <taxon>Gammaproteobacteria</taxon>
        <taxon>Lysobacterales</taxon>
        <taxon>Rhodanobacteraceae</taxon>
        <taxon>Rhodanobacter</taxon>
    </lineage>
</organism>
<protein>
    <submittedName>
        <fullName evidence="4">MCE family protein</fullName>
    </submittedName>
</protein>
<proteinExistence type="predicted"/>
<sequence length="352" mass="38051">MHRSPRSSVRTSRGSASISRGRAVARPSTPRWRPRGSDMETRAHHVLIGAFAILVFVLGAGFVLWLSKSSRDRAFKEYDVVFVEAVTGLSQGGAVQYNGIKVGEVSQLQLAPDDPRKVIARIRVGASTPIKQDTRAKLALAGVTGVAFIQLSGGMPNSPNLEPTREHPVPVIQTDPSALSQLLNSGEDIVTSINDALYRIGQLLSQENVDRVAHVLDNVDKIVDSVAGQREELSTALRQLSDATGDLKSSLRTVSELATTTNKLVREDARDVMVSAEKAIGSIDRVAASVSELVENNRAAIDSFGNQGLRQVGPTLAELRETLRAFKQLSDRLAKSESLLLGSDQPKEYSPR</sequence>
<dbReference type="AlphaFoldDB" id="A0A2W5KNJ3"/>
<evidence type="ECO:0000256" key="1">
    <source>
        <dbReference type="SAM" id="MobiDB-lite"/>
    </source>
</evidence>
<feature type="compositionally biased region" description="Polar residues" evidence="1">
    <location>
        <begin position="1"/>
        <end position="11"/>
    </location>
</feature>
<feature type="region of interest" description="Disordered" evidence="1">
    <location>
        <begin position="1"/>
        <end position="38"/>
    </location>
</feature>
<feature type="transmembrane region" description="Helical" evidence="2">
    <location>
        <begin position="46"/>
        <end position="66"/>
    </location>
</feature>
<accession>A0A2W5KNJ3</accession>
<evidence type="ECO:0000259" key="3">
    <source>
        <dbReference type="Pfam" id="PF02470"/>
    </source>
</evidence>
<dbReference type="EMBL" id="QFPO01000003">
    <property type="protein sequence ID" value="PZQ18622.1"/>
    <property type="molecule type" value="Genomic_DNA"/>
</dbReference>
<dbReference type="PANTHER" id="PTHR36698:SF2">
    <property type="entry name" value="MCE_MLAD DOMAIN-CONTAINING PROTEIN"/>
    <property type="match status" value="1"/>
</dbReference>
<name>A0A2W5KNJ3_9GAMM</name>
<dbReference type="Proteomes" id="UP000249046">
    <property type="component" value="Unassembled WGS sequence"/>
</dbReference>
<reference evidence="4 5" key="1">
    <citation type="submission" date="2017-08" db="EMBL/GenBank/DDBJ databases">
        <title>Infants hospitalized years apart are colonized by the same room-sourced microbial strains.</title>
        <authorList>
            <person name="Brooks B."/>
            <person name="Olm M.R."/>
            <person name="Firek B.A."/>
            <person name="Baker R."/>
            <person name="Thomas B.C."/>
            <person name="Morowitz M.J."/>
            <person name="Banfield J.F."/>
        </authorList>
    </citation>
    <scope>NUCLEOTIDE SEQUENCE [LARGE SCALE GENOMIC DNA]</scope>
    <source>
        <strain evidence="4">S2_005_003_R2_42</strain>
    </source>
</reference>
<evidence type="ECO:0000313" key="4">
    <source>
        <dbReference type="EMBL" id="PZQ18622.1"/>
    </source>
</evidence>
<gene>
    <name evidence="4" type="ORF">DI564_04835</name>
</gene>
<dbReference type="InterPro" id="IPR003399">
    <property type="entry name" value="Mce/MlaD"/>
</dbReference>
<keyword evidence="2" id="KW-0812">Transmembrane</keyword>